<dbReference type="OrthoDB" id="5845843at2759"/>
<comment type="caution">
    <text evidence="2">The sequence shown here is derived from an EMBL/GenBank/DDBJ whole genome shotgun (WGS) entry which is preliminary data.</text>
</comment>
<keyword evidence="1" id="KW-0812">Transmembrane</keyword>
<name>A0A811KCU2_9BILA</name>
<keyword evidence="3" id="KW-1185">Reference proteome</keyword>
<gene>
    <name evidence="2" type="ORF">BOKJ2_LOCUS5171</name>
</gene>
<evidence type="ECO:0000256" key="1">
    <source>
        <dbReference type="SAM" id="Phobius"/>
    </source>
</evidence>
<feature type="transmembrane region" description="Helical" evidence="1">
    <location>
        <begin position="132"/>
        <end position="154"/>
    </location>
</feature>
<dbReference type="AlphaFoldDB" id="A0A811KCU2"/>
<evidence type="ECO:0000313" key="3">
    <source>
        <dbReference type="Proteomes" id="UP000614601"/>
    </source>
</evidence>
<dbReference type="Proteomes" id="UP000783686">
    <property type="component" value="Unassembled WGS sequence"/>
</dbReference>
<feature type="transmembrane region" description="Helical" evidence="1">
    <location>
        <begin position="93"/>
        <end position="120"/>
    </location>
</feature>
<feature type="transmembrane region" description="Helical" evidence="1">
    <location>
        <begin position="62"/>
        <end position="81"/>
    </location>
</feature>
<proteinExistence type="predicted"/>
<sequence length="239" mass="26881">MIKVQSTLTLPTYQPIPSGLCCMNFMSLKTGAYIVVYIDLMGLTAQLAYVAARMMIYCCTTWTFVITTAAVVQLIICYLLFHGVKYNRPVLLALYLSIGIILRGFLAFFALSIIAFASFFESVQDSVLARDAFVRCSVLASILVILIGSGVVIYKCLVFIRDVQDFYKNSQRDFSLCPHTDYICRQAAGLLPTDYNSDMVYRNTEKMARCQFHPTENMIGIDKNGHSAIYQLDDRPTDV</sequence>
<organism evidence="2 3">
    <name type="scientific">Bursaphelenchus okinawaensis</name>
    <dbReference type="NCBI Taxonomy" id="465554"/>
    <lineage>
        <taxon>Eukaryota</taxon>
        <taxon>Metazoa</taxon>
        <taxon>Ecdysozoa</taxon>
        <taxon>Nematoda</taxon>
        <taxon>Chromadorea</taxon>
        <taxon>Rhabditida</taxon>
        <taxon>Tylenchina</taxon>
        <taxon>Tylenchomorpha</taxon>
        <taxon>Aphelenchoidea</taxon>
        <taxon>Aphelenchoididae</taxon>
        <taxon>Bursaphelenchus</taxon>
    </lineage>
</organism>
<evidence type="ECO:0000313" key="2">
    <source>
        <dbReference type="EMBL" id="CAD5213595.1"/>
    </source>
</evidence>
<keyword evidence="1" id="KW-1133">Transmembrane helix</keyword>
<accession>A0A811KCU2</accession>
<feature type="transmembrane region" description="Helical" evidence="1">
    <location>
        <begin position="33"/>
        <end position="56"/>
    </location>
</feature>
<protein>
    <submittedName>
        <fullName evidence="2">Uncharacterized protein</fullName>
    </submittedName>
</protein>
<reference evidence="2" key="1">
    <citation type="submission" date="2020-09" db="EMBL/GenBank/DDBJ databases">
        <authorList>
            <person name="Kikuchi T."/>
        </authorList>
    </citation>
    <scope>NUCLEOTIDE SEQUENCE</scope>
    <source>
        <strain evidence="2">SH1</strain>
    </source>
</reference>
<dbReference type="EMBL" id="CAJFCW020000003">
    <property type="protein sequence ID" value="CAG9101181.1"/>
    <property type="molecule type" value="Genomic_DNA"/>
</dbReference>
<keyword evidence="1" id="KW-0472">Membrane</keyword>
<dbReference type="Proteomes" id="UP000614601">
    <property type="component" value="Unassembled WGS sequence"/>
</dbReference>
<dbReference type="EMBL" id="CAJFDH010000003">
    <property type="protein sequence ID" value="CAD5213595.1"/>
    <property type="molecule type" value="Genomic_DNA"/>
</dbReference>